<dbReference type="EMBL" id="HBEL01030997">
    <property type="protein sequence ID" value="CAD8418345.1"/>
    <property type="molecule type" value="Transcribed_RNA"/>
</dbReference>
<protein>
    <recommendedName>
        <fullName evidence="5">MalT-like TPR region domain-containing protein</fullName>
    </recommendedName>
</protein>
<evidence type="ECO:0000256" key="1">
    <source>
        <dbReference type="ARBA" id="ARBA00022737"/>
    </source>
</evidence>
<dbReference type="AlphaFoldDB" id="A0A7S0GHS7"/>
<reference evidence="4" key="1">
    <citation type="submission" date="2021-01" db="EMBL/GenBank/DDBJ databases">
        <authorList>
            <person name="Corre E."/>
            <person name="Pelletier E."/>
            <person name="Niang G."/>
            <person name="Scheremetjew M."/>
            <person name="Finn R."/>
            <person name="Kale V."/>
            <person name="Holt S."/>
            <person name="Cochrane G."/>
            <person name="Meng A."/>
            <person name="Brown T."/>
            <person name="Cohen L."/>
        </authorList>
    </citation>
    <scope>NUCLEOTIDE SEQUENCE</scope>
    <source>
        <strain evidence="4">CCAP1064/1</strain>
    </source>
</reference>
<evidence type="ECO:0000313" key="4">
    <source>
        <dbReference type="EMBL" id="CAD8418345.1"/>
    </source>
</evidence>
<keyword evidence="1" id="KW-0677">Repeat</keyword>
<gene>
    <name evidence="4" type="ORF">PINE0816_LOCUS14480</name>
</gene>
<feature type="repeat" description="TPR" evidence="3">
    <location>
        <begin position="107"/>
        <end position="140"/>
    </location>
</feature>
<dbReference type="SUPFAM" id="SSF48452">
    <property type="entry name" value="TPR-like"/>
    <property type="match status" value="1"/>
</dbReference>
<sequence>MSIECEFCMHDEDEDLEAAHLALQEHILSIINSIPFSISSFLLDHDFAKMLNRIGTIHFQRQENTYALTFYRLGLRIERLLYSSKKENNLDYSSAKNTGKYETLNIAITLNNIGQAHQQQKSYMKAMRVYQKALKAVKQLKSNEISHSKDGDVDTNHMNKKYGIHASIFFNIGVIYQKLGAKVEAARHFFLSLQIYRQNATRGIPSQNIKIVSTLHLLGTIQVENGLFAEALNSLSGCIKMQQNCETMKDGLSVAAGLQLLAYIHRSWNNNDAAMAAYCEALRIQRLQLGDDHSEVKQLISIMKCLYDKLDSTATQAREIFQDAVSAIRSGVALNDAEISGCDCSENNETSNSSSTSNILEVVDSSVQSVSNDDAGAQALSSGANASPFTNLVRVATVNMMETSLSQPRSSDETLCDAWFDSEETFAVSANAA</sequence>
<dbReference type="InterPro" id="IPR019734">
    <property type="entry name" value="TPR_rpt"/>
</dbReference>
<dbReference type="Gene3D" id="1.25.40.10">
    <property type="entry name" value="Tetratricopeptide repeat domain"/>
    <property type="match status" value="2"/>
</dbReference>
<evidence type="ECO:0000256" key="3">
    <source>
        <dbReference type="PROSITE-ProRule" id="PRU00339"/>
    </source>
</evidence>
<dbReference type="PANTHER" id="PTHR45641:SF19">
    <property type="entry name" value="NEPHROCYSTIN-3"/>
    <property type="match status" value="1"/>
</dbReference>
<evidence type="ECO:0000256" key="2">
    <source>
        <dbReference type="ARBA" id="ARBA00022803"/>
    </source>
</evidence>
<dbReference type="InterPro" id="IPR011990">
    <property type="entry name" value="TPR-like_helical_dom_sf"/>
</dbReference>
<dbReference type="PANTHER" id="PTHR45641">
    <property type="entry name" value="TETRATRICOPEPTIDE REPEAT PROTEIN (AFU_ORTHOLOGUE AFUA_6G03870)"/>
    <property type="match status" value="1"/>
</dbReference>
<evidence type="ECO:0008006" key="5">
    <source>
        <dbReference type="Google" id="ProtNLM"/>
    </source>
</evidence>
<dbReference type="PROSITE" id="PS50005">
    <property type="entry name" value="TPR"/>
    <property type="match status" value="1"/>
</dbReference>
<dbReference type="Pfam" id="PF13181">
    <property type="entry name" value="TPR_8"/>
    <property type="match status" value="2"/>
</dbReference>
<dbReference type="SMART" id="SM00028">
    <property type="entry name" value="TPR"/>
    <property type="match status" value="5"/>
</dbReference>
<accession>A0A7S0GHS7</accession>
<organism evidence="4">
    <name type="scientific">Proboscia inermis</name>
    <dbReference type="NCBI Taxonomy" id="420281"/>
    <lineage>
        <taxon>Eukaryota</taxon>
        <taxon>Sar</taxon>
        <taxon>Stramenopiles</taxon>
        <taxon>Ochrophyta</taxon>
        <taxon>Bacillariophyta</taxon>
        <taxon>Coscinodiscophyceae</taxon>
        <taxon>Rhizosoleniophycidae</taxon>
        <taxon>Rhizosoleniales</taxon>
        <taxon>Rhizosoleniaceae</taxon>
        <taxon>Proboscia</taxon>
    </lineage>
</organism>
<proteinExistence type="predicted"/>
<name>A0A7S0GHS7_9STRA</name>
<keyword evidence="2 3" id="KW-0802">TPR repeat</keyword>